<dbReference type="InterPro" id="IPR031675">
    <property type="entry name" value="STPPase_N"/>
</dbReference>
<evidence type="ECO:0000313" key="11">
    <source>
        <dbReference type="EMBL" id="CAI3975108.1"/>
    </source>
</evidence>
<keyword evidence="3" id="KW-0479">Metal-binding</keyword>
<evidence type="ECO:0000256" key="1">
    <source>
        <dbReference type="ARBA" id="ARBA00001936"/>
    </source>
</evidence>
<dbReference type="FunFam" id="3.60.21.10:FF:000001">
    <property type="entry name" value="Serine/threonine-protein phosphatase"/>
    <property type="match status" value="1"/>
</dbReference>
<sequence length="838" mass="94214">MKKTEELEVDEVVDKCLEVKGGKPGKLVQIPENQVKSLCTSVRTIFLDQSALLELEAPLKICGDVHGQYHDLLRLFEYGGFPPESNYLFLGDYVDRGKQSLETIILLFAYKVKFPENFFLLRGNHECASITRIYGFYDECKRRYNIKLWKQFCDVFNCMSVCAIIDEKIVCMHGGLSPEINSFDQVKRITRPTDVPDTGLICDLLWADPDKDISGWAENDRGVSFIFGPDIVANFLQKQDMDLVCRAHQVVEDGYEFFAKRQLITLFSAPNYCGEFDNAGAMMSIDDTLMCSFKARIPNAESDQIRSTNTAVYTEDLANDEIIEKCLEAKGGKPGKLVQIPEGQVKSLCTAARTIFLDQCPLLELEAPLKICGDVHGQYHDLLRLFEYGGFPPESNYLFLGDYVDRGKQSLETITLLFAYKVKFPENFFLLRGNHECASITRIYGFYDECKRRYNIKLWKQFCDVFNCMPVCAIIDEKIVCMHGGLSPEITTFEQVKRIVRPTDVPDTGLICDFLWADPDKEITGWAENDRGVSFIFGPDVVSTFLQKHDMDLVCRAHQVVEDGYEFFAKRQLITLFSAPNYCGEFDNAGAMMSIDDTLMCSFKVLKPVKKKPDWCERPVAWASGLALLGALSVSMARDGRRIPFKPSECLVKSNSRAAGKEPDIEDLCWMPCCACEDLALILLHRIVQGRFAGKDANCCAFVSQPKQPLVKARSGRLGSERIAAAAVVLLREVGALLQAIHSIITSTLCVSQILTQTNLTDDVLEPLEIWPWDSDTWQLFMDGIENVLPLWPLTPALLATLVAGLLARRGVAQRQGLDIIQIPLPLLGGKRRGSTVR</sequence>
<protein>
    <recommendedName>
        <fullName evidence="9">Serine/threonine-protein phosphatase</fullName>
        <ecNumber evidence="9">3.1.3.16</ecNumber>
    </recommendedName>
</protein>
<dbReference type="SUPFAM" id="SSF56300">
    <property type="entry name" value="Metallo-dependent phosphatases"/>
    <property type="match status" value="2"/>
</dbReference>
<dbReference type="Gene3D" id="3.60.21.10">
    <property type="match status" value="2"/>
</dbReference>
<dbReference type="PROSITE" id="PS00125">
    <property type="entry name" value="SER_THR_PHOSPHATASE"/>
    <property type="match status" value="2"/>
</dbReference>
<evidence type="ECO:0000256" key="4">
    <source>
        <dbReference type="ARBA" id="ARBA00022801"/>
    </source>
</evidence>
<comment type="caution">
    <text evidence="11">The sequence shown here is derived from an EMBL/GenBank/DDBJ whole genome shotgun (WGS) entry which is preliminary data.</text>
</comment>
<dbReference type="OrthoDB" id="445564at2759"/>
<evidence type="ECO:0000256" key="7">
    <source>
        <dbReference type="ARBA" id="ARBA00047761"/>
    </source>
</evidence>
<dbReference type="InterPro" id="IPR050341">
    <property type="entry name" value="PP1_catalytic_subunit"/>
</dbReference>
<comment type="cofactor">
    <cofactor evidence="1">
        <name>Mn(2+)</name>
        <dbReference type="ChEBI" id="CHEBI:29035"/>
    </cofactor>
</comment>
<keyword evidence="6" id="KW-0464">Manganese</keyword>
<keyword evidence="5" id="KW-0904">Protein phosphatase</keyword>
<dbReference type="GO" id="GO:0004722">
    <property type="term" value="F:protein serine/threonine phosphatase activity"/>
    <property type="evidence" value="ECO:0007669"/>
    <property type="project" value="UniProtKB-EC"/>
</dbReference>
<evidence type="ECO:0000256" key="9">
    <source>
        <dbReference type="RuleBase" id="RU004273"/>
    </source>
</evidence>
<dbReference type="AlphaFoldDB" id="A0A9P1FG96"/>
<comment type="similarity">
    <text evidence="2">Belongs to the PPP phosphatase family. PP-1 subfamily.</text>
</comment>
<evidence type="ECO:0000256" key="3">
    <source>
        <dbReference type="ARBA" id="ARBA00022723"/>
    </source>
</evidence>
<dbReference type="EMBL" id="CAMXCT020000180">
    <property type="protein sequence ID" value="CAL1128483.1"/>
    <property type="molecule type" value="Genomic_DNA"/>
</dbReference>
<evidence type="ECO:0000313" key="13">
    <source>
        <dbReference type="Proteomes" id="UP001152797"/>
    </source>
</evidence>
<dbReference type="GO" id="GO:0046872">
    <property type="term" value="F:metal ion binding"/>
    <property type="evidence" value="ECO:0007669"/>
    <property type="project" value="UniProtKB-KW"/>
</dbReference>
<dbReference type="PRINTS" id="PR00114">
    <property type="entry name" value="STPHPHTASE"/>
</dbReference>
<dbReference type="SMART" id="SM00156">
    <property type="entry name" value="PP2Ac"/>
    <property type="match status" value="2"/>
</dbReference>
<proteinExistence type="inferred from homology"/>
<dbReference type="EC" id="3.1.3.16" evidence="9"/>
<dbReference type="InterPro" id="IPR004843">
    <property type="entry name" value="Calcineurin-like_PHP"/>
</dbReference>
<name>A0A9P1FG96_9DINO</name>
<gene>
    <name evidence="11" type="ORF">C1SCF055_LOCUS3468</name>
</gene>
<comment type="catalytic activity">
    <reaction evidence="8 9">
        <text>O-phospho-L-threonyl-[protein] + H2O = L-threonyl-[protein] + phosphate</text>
        <dbReference type="Rhea" id="RHEA:47004"/>
        <dbReference type="Rhea" id="RHEA-COMP:11060"/>
        <dbReference type="Rhea" id="RHEA-COMP:11605"/>
        <dbReference type="ChEBI" id="CHEBI:15377"/>
        <dbReference type="ChEBI" id="CHEBI:30013"/>
        <dbReference type="ChEBI" id="CHEBI:43474"/>
        <dbReference type="ChEBI" id="CHEBI:61977"/>
        <dbReference type="EC" id="3.1.3.16"/>
    </reaction>
</comment>
<reference evidence="12" key="2">
    <citation type="submission" date="2024-04" db="EMBL/GenBank/DDBJ databases">
        <authorList>
            <person name="Chen Y."/>
            <person name="Shah S."/>
            <person name="Dougan E. K."/>
            <person name="Thang M."/>
            <person name="Chan C."/>
        </authorList>
    </citation>
    <scope>NUCLEOTIDE SEQUENCE [LARGE SCALE GENOMIC DNA]</scope>
</reference>
<feature type="domain" description="Serine/threonine specific protein phosphatases" evidence="10">
    <location>
        <begin position="431"/>
        <end position="436"/>
    </location>
</feature>
<evidence type="ECO:0000259" key="10">
    <source>
        <dbReference type="PROSITE" id="PS00125"/>
    </source>
</evidence>
<accession>A0A9P1FG96</accession>
<dbReference type="GO" id="GO:0005634">
    <property type="term" value="C:nucleus"/>
    <property type="evidence" value="ECO:0007669"/>
    <property type="project" value="TreeGrafter"/>
</dbReference>
<dbReference type="GO" id="GO:0005737">
    <property type="term" value="C:cytoplasm"/>
    <property type="evidence" value="ECO:0007669"/>
    <property type="project" value="TreeGrafter"/>
</dbReference>
<evidence type="ECO:0000256" key="6">
    <source>
        <dbReference type="ARBA" id="ARBA00023211"/>
    </source>
</evidence>
<dbReference type="Pfam" id="PF00149">
    <property type="entry name" value="Metallophos"/>
    <property type="match status" value="2"/>
</dbReference>
<evidence type="ECO:0000256" key="5">
    <source>
        <dbReference type="ARBA" id="ARBA00022912"/>
    </source>
</evidence>
<keyword evidence="13" id="KW-1185">Reference proteome</keyword>
<dbReference type="InterPro" id="IPR006186">
    <property type="entry name" value="Ser/Thr-sp_prot-phosphatase"/>
</dbReference>
<dbReference type="PANTHER" id="PTHR11668:SF300">
    <property type="entry name" value="SERINE_THREONINE-PROTEIN PHOSPHATASE"/>
    <property type="match status" value="1"/>
</dbReference>
<feature type="domain" description="Serine/threonine specific protein phosphatases" evidence="10">
    <location>
        <begin position="121"/>
        <end position="126"/>
    </location>
</feature>
<dbReference type="CDD" id="cd07414">
    <property type="entry name" value="MPP_PP1_PPKL"/>
    <property type="match status" value="2"/>
</dbReference>
<dbReference type="Pfam" id="PF16891">
    <property type="entry name" value="STPPase_N"/>
    <property type="match status" value="2"/>
</dbReference>
<dbReference type="FunFam" id="3.60.21.10:FF:000007">
    <property type="entry name" value="Serine/threonine-protein phosphatase"/>
    <property type="match status" value="1"/>
</dbReference>
<dbReference type="EMBL" id="CAMXCT030000180">
    <property type="protein sequence ID" value="CAL4762420.1"/>
    <property type="molecule type" value="Genomic_DNA"/>
</dbReference>
<reference evidence="11" key="1">
    <citation type="submission" date="2022-10" db="EMBL/GenBank/DDBJ databases">
        <authorList>
            <person name="Chen Y."/>
            <person name="Dougan E. K."/>
            <person name="Chan C."/>
            <person name="Rhodes N."/>
            <person name="Thang M."/>
        </authorList>
    </citation>
    <scope>NUCLEOTIDE SEQUENCE</scope>
</reference>
<evidence type="ECO:0000256" key="8">
    <source>
        <dbReference type="ARBA" id="ARBA00048336"/>
    </source>
</evidence>
<dbReference type="Proteomes" id="UP001152797">
    <property type="component" value="Unassembled WGS sequence"/>
</dbReference>
<evidence type="ECO:0000256" key="2">
    <source>
        <dbReference type="ARBA" id="ARBA00005333"/>
    </source>
</evidence>
<dbReference type="EMBL" id="CAMXCT010000180">
    <property type="protein sequence ID" value="CAI3975108.1"/>
    <property type="molecule type" value="Genomic_DNA"/>
</dbReference>
<comment type="catalytic activity">
    <reaction evidence="7">
        <text>O-phospho-L-seryl-[protein] + H2O = L-seryl-[protein] + phosphate</text>
        <dbReference type="Rhea" id="RHEA:20629"/>
        <dbReference type="Rhea" id="RHEA-COMP:9863"/>
        <dbReference type="Rhea" id="RHEA-COMP:11604"/>
        <dbReference type="ChEBI" id="CHEBI:15377"/>
        <dbReference type="ChEBI" id="CHEBI:29999"/>
        <dbReference type="ChEBI" id="CHEBI:43474"/>
        <dbReference type="ChEBI" id="CHEBI:83421"/>
        <dbReference type="EC" id="3.1.3.16"/>
    </reaction>
</comment>
<dbReference type="PANTHER" id="PTHR11668">
    <property type="entry name" value="SERINE/THREONINE PROTEIN PHOSPHATASE"/>
    <property type="match status" value="1"/>
</dbReference>
<organism evidence="11">
    <name type="scientific">Cladocopium goreaui</name>
    <dbReference type="NCBI Taxonomy" id="2562237"/>
    <lineage>
        <taxon>Eukaryota</taxon>
        <taxon>Sar</taxon>
        <taxon>Alveolata</taxon>
        <taxon>Dinophyceae</taxon>
        <taxon>Suessiales</taxon>
        <taxon>Symbiodiniaceae</taxon>
        <taxon>Cladocopium</taxon>
    </lineage>
</organism>
<dbReference type="InterPro" id="IPR029052">
    <property type="entry name" value="Metallo-depent_PP-like"/>
</dbReference>
<keyword evidence="4 9" id="KW-0378">Hydrolase</keyword>
<evidence type="ECO:0000313" key="12">
    <source>
        <dbReference type="EMBL" id="CAL1128483.1"/>
    </source>
</evidence>